<dbReference type="Pfam" id="PF03004">
    <property type="entry name" value="Transposase_24"/>
    <property type="match status" value="1"/>
</dbReference>
<evidence type="ECO:0000313" key="1">
    <source>
        <dbReference type="EnsemblPlants" id="Bo14145s010.1"/>
    </source>
</evidence>
<organism evidence="1 2">
    <name type="scientific">Brassica oleracea var. oleracea</name>
    <dbReference type="NCBI Taxonomy" id="109376"/>
    <lineage>
        <taxon>Eukaryota</taxon>
        <taxon>Viridiplantae</taxon>
        <taxon>Streptophyta</taxon>
        <taxon>Embryophyta</taxon>
        <taxon>Tracheophyta</taxon>
        <taxon>Spermatophyta</taxon>
        <taxon>Magnoliopsida</taxon>
        <taxon>eudicotyledons</taxon>
        <taxon>Gunneridae</taxon>
        <taxon>Pentapetalae</taxon>
        <taxon>rosids</taxon>
        <taxon>malvids</taxon>
        <taxon>Brassicales</taxon>
        <taxon>Brassicaceae</taxon>
        <taxon>Brassiceae</taxon>
        <taxon>Brassica</taxon>
    </lineage>
</organism>
<dbReference type="EnsemblPlants" id="Bo14145s010.1">
    <property type="protein sequence ID" value="Bo14145s010.1"/>
    <property type="gene ID" value="Bo14145s010"/>
</dbReference>
<dbReference type="AlphaFoldDB" id="A0A0D2ZZS6"/>
<sequence>QKWHWSSGITERVKAEFVAKAKIRLCNTISDWKDKWEIYGYEGKPTELTTDVWDGLIAYWEHPSSIKKANSCSASRMTKDKDGHLPILHKTGQKPHAEVRLEA</sequence>
<dbReference type="HOGENOM" id="CLU_108205_0_0_1"/>
<proteinExistence type="predicted"/>
<accession>A0A0D2ZZS6</accession>
<reference evidence="1" key="2">
    <citation type="submission" date="2015-06" db="UniProtKB">
        <authorList>
            <consortium name="EnsemblPlants"/>
        </authorList>
    </citation>
    <scope>IDENTIFICATION</scope>
</reference>
<evidence type="ECO:0000313" key="2">
    <source>
        <dbReference type="Proteomes" id="UP000032141"/>
    </source>
</evidence>
<protein>
    <submittedName>
        <fullName evidence="1">Uncharacterized protein</fullName>
    </submittedName>
</protein>
<name>A0A0D2ZZS6_BRAOL</name>
<dbReference type="Proteomes" id="UP000032141">
    <property type="component" value="Unassembled WGS sequence"/>
</dbReference>
<dbReference type="InterPro" id="IPR004252">
    <property type="entry name" value="Probable_transposase_24"/>
</dbReference>
<dbReference type="Gramene" id="Bo14145s010.1">
    <property type="protein sequence ID" value="Bo14145s010.1"/>
    <property type="gene ID" value="Bo14145s010"/>
</dbReference>
<keyword evidence="2" id="KW-1185">Reference proteome</keyword>
<reference evidence="1" key="1">
    <citation type="journal article" date="2014" name="Genome Biol.">
        <title>Transcriptome and methylome profiling reveals relics of genome dominance in the mesopolyploid Brassica oleracea.</title>
        <authorList>
            <person name="Parkin I.A."/>
            <person name="Koh C."/>
            <person name="Tang H."/>
            <person name="Robinson S.J."/>
            <person name="Kagale S."/>
            <person name="Clarke W.E."/>
            <person name="Town C.D."/>
            <person name="Nixon J."/>
            <person name="Krishnakumar V."/>
            <person name="Bidwell S.L."/>
            <person name="Denoeud F."/>
            <person name="Belcram H."/>
            <person name="Links M.G."/>
            <person name="Just J."/>
            <person name="Clarke C."/>
            <person name="Bender T."/>
            <person name="Huebert T."/>
            <person name="Mason A.S."/>
            <person name="Pires J.C."/>
            <person name="Barker G."/>
            <person name="Moore J."/>
            <person name="Walley P.G."/>
            <person name="Manoli S."/>
            <person name="Batley J."/>
            <person name="Edwards D."/>
            <person name="Nelson M.N."/>
            <person name="Wang X."/>
            <person name="Paterson A.H."/>
            <person name="King G."/>
            <person name="Bancroft I."/>
            <person name="Chalhoub B."/>
            <person name="Sharpe A.G."/>
        </authorList>
    </citation>
    <scope>NUCLEOTIDE SEQUENCE [LARGE SCALE GENOMIC DNA]</scope>
    <source>
        <strain evidence="1">cv. TO1000</strain>
    </source>
</reference>